<comment type="caution">
    <text evidence="7">The sequence shown here is derived from an EMBL/GenBank/DDBJ whole genome shotgun (WGS) entry which is preliminary data.</text>
</comment>
<dbReference type="GO" id="GO:1990904">
    <property type="term" value="C:ribonucleoprotein complex"/>
    <property type="evidence" value="ECO:0007669"/>
    <property type="project" value="UniProtKB-KW"/>
</dbReference>
<feature type="compositionally biased region" description="Basic and acidic residues" evidence="6">
    <location>
        <begin position="43"/>
        <end position="54"/>
    </location>
</feature>
<dbReference type="HAMAP" id="MF_00358">
    <property type="entry name" value="Ribosomal_bS21"/>
    <property type="match status" value="1"/>
</dbReference>
<dbReference type="InterPro" id="IPR038380">
    <property type="entry name" value="Ribosomal_bS21_sf"/>
</dbReference>
<keyword evidence="2 5" id="KW-0689">Ribosomal protein</keyword>
<evidence type="ECO:0000313" key="7">
    <source>
        <dbReference type="EMBL" id="OGF99073.1"/>
    </source>
</evidence>
<dbReference type="GO" id="GO:0003735">
    <property type="term" value="F:structural constituent of ribosome"/>
    <property type="evidence" value="ECO:0007669"/>
    <property type="project" value="InterPro"/>
</dbReference>
<sequence length="66" mass="7849">MVYVKAQPGDTSDSVIRKFTRKVIAEGLLLEFKKKEFYQKPAEVRKEAKKEIARRQKARRRAKNRQ</sequence>
<evidence type="ECO:0000256" key="6">
    <source>
        <dbReference type="SAM" id="MobiDB-lite"/>
    </source>
</evidence>
<reference evidence="7 8" key="1">
    <citation type="journal article" date="2016" name="Nat. Commun.">
        <title>Thousands of microbial genomes shed light on interconnected biogeochemical processes in an aquifer system.</title>
        <authorList>
            <person name="Anantharaman K."/>
            <person name="Brown C.T."/>
            <person name="Hug L.A."/>
            <person name="Sharon I."/>
            <person name="Castelle C.J."/>
            <person name="Probst A.J."/>
            <person name="Thomas B.C."/>
            <person name="Singh A."/>
            <person name="Wilkins M.J."/>
            <person name="Karaoz U."/>
            <person name="Brodie E.L."/>
            <person name="Williams K.H."/>
            <person name="Hubbard S.S."/>
            <person name="Banfield J.F."/>
        </authorList>
    </citation>
    <scope>NUCLEOTIDE SEQUENCE [LARGE SCALE GENOMIC DNA]</scope>
</reference>
<dbReference type="EMBL" id="MFJB01000069">
    <property type="protein sequence ID" value="OGF99073.1"/>
    <property type="molecule type" value="Genomic_DNA"/>
</dbReference>
<evidence type="ECO:0000256" key="2">
    <source>
        <dbReference type="ARBA" id="ARBA00022980"/>
    </source>
</evidence>
<comment type="similarity">
    <text evidence="1 5">Belongs to the bacterial ribosomal protein bS21 family.</text>
</comment>
<evidence type="ECO:0000256" key="1">
    <source>
        <dbReference type="ARBA" id="ARBA00006640"/>
    </source>
</evidence>
<feature type="region of interest" description="Disordered" evidence="6">
    <location>
        <begin position="43"/>
        <end position="66"/>
    </location>
</feature>
<name>A0A1F5YG06_9BACT</name>
<dbReference type="AlphaFoldDB" id="A0A1F5YG06"/>
<dbReference type="Pfam" id="PF01165">
    <property type="entry name" value="Ribosomal_S21"/>
    <property type="match status" value="1"/>
</dbReference>
<feature type="compositionally biased region" description="Basic residues" evidence="6">
    <location>
        <begin position="55"/>
        <end position="66"/>
    </location>
</feature>
<accession>A0A1F5YG06</accession>
<evidence type="ECO:0000313" key="8">
    <source>
        <dbReference type="Proteomes" id="UP000177396"/>
    </source>
</evidence>
<organism evidence="7 8">
    <name type="scientific">Candidatus Gottesmanbacteria bacterium RBG_16_38_7b</name>
    <dbReference type="NCBI Taxonomy" id="1798372"/>
    <lineage>
        <taxon>Bacteria</taxon>
        <taxon>Candidatus Gottesmaniibacteriota</taxon>
    </lineage>
</organism>
<gene>
    <name evidence="5" type="primary">rpsU</name>
    <name evidence="7" type="ORF">A2153_00015</name>
</gene>
<dbReference type="InterPro" id="IPR001911">
    <property type="entry name" value="Ribosomal_bS21"/>
</dbReference>
<dbReference type="GO" id="GO:0005840">
    <property type="term" value="C:ribosome"/>
    <property type="evidence" value="ECO:0007669"/>
    <property type="project" value="UniProtKB-KW"/>
</dbReference>
<dbReference type="Gene3D" id="1.20.5.1150">
    <property type="entry name" value="Ribosomal protein S8"/>
    <property type="match status" value="1"/>
</dbReference>
<proteinExistence type="inferred from homology"/>
<dbReference type="GO" id="GO:0006412">
    <property type="term" value="P:translation"/>
    <property type="evidence" value="ECO:0007669"/>
    <property type="project" value="UniProtKB-UniRule"/>
</dbReference>
<evidence type="ECO:0000256" key="4">
    <source>
        <dbReference type="ARBA" id="ARBA00035135"/>
    </source>
</evidence>
<dbReference type="Proteomes" id="UP000177396">
    <property type="component" value="Unassembled WGS sequence"/>
</dbReference>
<dbReference type="NCBIfam" id="TIGR00030">
    <property type="entry name" value="S21p"/>
    <property type="match status" value="1"/>
</dbReference>
<evidence type="ECO:0000256" key="3">
    <source>
        <dbReference type="ARBA" id="ARBA00023274"/>
    </source>
</evidence>
<keyword evidence="3 5" id="KW-0687">Ribonucleoprotein</keyword>
<protein>
    <recommendedName>
        <fullName evidence="4 5">Small ribosomal subunit protein bS21</fullName>
    </recommendedName>
</protein>
<evidence type="ECO:0000256" key="5">
    <source>
        <dbReference type="HAMAP-Rule" id="MF_00358"/>
    </source>
</evidence>